<dbReference type="InterPro" id="IPR001789">
    <property type="entry name" value="Sig_transdc_resp-reg_receiver"/>
</dbReference>
<feature type="domain" description="Response regulatory" evidence="8">
    <location>
        <begin position="2"/>
        <end position="115"/>
    </location>
</feature>
<dbReference type="CDD" id="cd00383">
    <property type="entry name" value="trans_reg_C"/>
    <property type="match status" value="1"/>
</dbReference>
<feature type="domain" description="OmpR/PhoB-type" evidence="9">
    <location>
        <begin position="123"/>
        <end position="221"/>
    </location>
</feature>
<keyword evidence="4 7" id="KW-0238">DNA-binding</keyword>
<keyword evidence="2" id="KW-0902">Two-component regulatory system</keyword>
<dbReference type="FunFam" id="1.10.10.10:FF:000005">
    <property type="entry name" value="Two-component system response regulator"/>
    <property type="match status" value="1"/>
</dbReference>
<keyword evidence="1 6" id="KW-0597">Phosphoprotein</keyword>
<dbReference type="SMART" id="SM00448">
    <property type="entry name" value="REC"/>
    <property type="match status" value="1"/>
</dbReference>
<protein>
    <submittedName>
        <fullName evidence="10">Response regulator transcription factor</fullName>
    </submittedName>
</protein>
<dbReference type="Pfam" id="PF00486">
    <property type="entry name" value="Trans_reg_C"/>
    <property type="match status" value="1"/>
</dbReference>
<evidence type="ECO:0000259" key="8">
    <source>
        <dbReference type="PROSITE" id="PS50110"/>
    </source>
</evidence>
<dbReference type="Pfam" id="PF00072">
    <property type="entry name" value="Response_reg"/>
    <property type="match status" value="1"/>
</dbReference>
<keyword evidence="3" id="KW-0805">Transcription regulation</keyword>
<dbReference type="AlphaFoldDB" id="A0A923IBQ7"/>
<comment type="caution">
    <text evidence="10">The sequence shown here is derived from an EMBL/GenBank/DDBJ whole genome shotgun (WGS) entry which is preliminary data.</text>
</comment>
<dbReference type="GO" id="GO:0006355">
    <property type="term" value="P:regulation of DNA-templated transcription"/>
    <property type="evidence" value="ECO:0007669"/>
    <property type="project" value="InterPro"/>
</dbReference>
<reference evidence="10" key="1">
    <citation type="submission" date="2020-08" db="EMBL/GenBank/DDBJ databases">
        <title>Novel species isolated from subtropical streams in China.</title>
        <authorList>
            <person name="Lu H."/>
        </authorList>
    </citation>
    <scope>NUCLEOTIDE SEQUENCE</scope>
    <source>
        <strain evidence="10">CY7W</strain>
    </source>
</reference>
<dbReference type="GO" id="GO:0005829">
    <property type="term" value="C:cytosol"/>
    <property type="evidence" value="ECO:0007669"/>
    <property type="project" value="TreeGrafter"/>
</dbReference>
<dbReference type="Gene3D" id="6.10.250.690">
    <property type="match status" value="1"/>
</dbReference>
<dbReference type="PROSITE" id="PS50110">
    <property type="entry name" value="RESPONSE_REGULATORY"/>
    <property type="match status" value="1"/>
</dbReference>
<evidence type="ECO:0000256" key="1">
    <source>
        <dbReference type="ARBA" id="ARBA00022553"/>
    </source>
</evidence>
<accession>A0A923IBQ7</accession>
<evidence type="ECO:0000313" key="10">
    <source>
        <dbReference type="EMBL" id="MBC3937213.1"/>
    </source>
</evidence>
<organism evidence="10 11">
    <name type="scientific">Undibacterium rugosum</name>
    <dbReference type="NCBI Taxonomy" id="2762291"/>
    <lineage>
        <taxon>Bacteria</taxon>
        <taxon>Pseudomonadati</taxon>
        <taxon>Pseudomonadota</taxon>
        <taxon>Betaproteobacteria</taxon>
        <taxon>Burkholderiales</taxon>
        <taxon>Oxalobacteraceae</taxon>
        <taxon>Undibacterium</taxon>
    </lineage>
</organism>
<dbReference type="SMART" id="SM00862">
    <property type="entry name" value="Trans_reg_C"/>
    <property type="match status" value="1"/>
</dbReference>
<dbReference type="Gene3D" id="3.40.50.2300">
    <property type="match status" value="1"/>
</dbReference>
<gene>
    <name evidence="10" type="ORF">H8K47_17785</name>
</gene>
<dbReference type="GO" id="GO:0000976">
    <property type="term" value="F:transcription cis-regulatory region binding"/>
    <property type="evidence" value="ECO:0007669"/>
    <property type="project" value="TreeGrafter"/>
</dbReference>
<dbReference type="PANTHER" id="PTHR48111">
    <property type="entry name" value="REGULATOR OF RPOS"/>
    <property type="match status" value="1"/>
</dbReference>
<feature type="modified residue" description="4-aspartylphosphate" evidence="6">
    <location>
        <position position="50"/>
    </location>
</feature>
<evidence type="ECO:0000256" key="2">
    <source>
        <dbReference type="ARBA" id="ARBA00023012"/>
    </source>
</evidence>
<dbReference type="Proteomes" id="UP000612361">
    <property type="component" value="Unassembled WGS sequence"/>
</dbReference>
<evidence type="ECO:0000256" key="7">
    <source>
        <dbReference type="PROSITE-ProRule" id="PRU01091"/>
    </source>
</evidence>
<dbReference type="InterPro" id="IPR011006">
    <property type="entry name" value="CheY-like_superfamily"/>
</dbReference>
<dbReference type="InterPro" id="IPR036388">
    <property type="entry name" value="WH-like_DNA-bd_sf"/>
</dbReference>
<keyword evidence="5" id="KW-0804">Transcription</keyword>
<dbReference type="PROSITE" id="PS51755">
    <property type="entry name" value="OMPR_PHOB"/>
    <property type="match status" value="1"/>
</dbReference>
<sequence length="223" mass="25205">MHILLVEDDLKAARLLAKGLEEENYQVKHCTTAEEALTQTLDTFDLLILDWNLPGMDGMLLCSKIRSIGVSTPVLMLTARDALQDKVQGLRQGADDYLVKPYAFEELLARIEALRRRAELQACVTLQAFDLSLHLQSQTAVRAGQEIELTRKEFALLEFLIRQQGKLISRHQLAEHVWKADLIAIDNLIDVHIKNLRKKVDLPGCEPLIQTVRGQGFVFALPE</sequence>
<evidence type="ECO:0000256" key="5">
    <source>
        <dbReference type="ARBA" id="ARBA00023163"/>
    </source>
</evidence>
<dbReference type="GO" id="GO:0000156">
    <property type="term" value="F:phosphorelay response regulator activity"/>
    <property type="evidence" value="ECO:0007669"/>
    <property type="project" value="TreeGrafter"/>
</dbReference>
<evidence type="ECO:0000256" key="4">
    <source>
        <dbReference type="ARBA" id="ARBA00023125"/>
    </source>
</evidence>
<dbReference type="CDD" id="cd17624">
    <property type="entry name" value="REC_OmpR_PmrA-like"/>
    <property type="match status" value="1"/>
</dbReference>
<dbReference type="SUPFAM" id="SSF52172">
    <property type="entry name" value="CheY-like"/>
    <property type="match status" value="1"/>
</dbReference>
<keyword evidence="11" id="KW-1185">Reference proteome</keyword>
<evidence type="ECO:0000256" key="3">
    <source>
        <dbReference type="ARBA" id="ARBA00023015"/>
    </source>
</evidence>
<dbReference type="Gene3D" id="1.10.10.10">
    <property type="entry name" value="Winged helix-like DNA-binding domain superfamily/Winged helix DNA-binding domain"/>
    <property type="match status" value="1"/>
</dbReference>
<dbReference type="EMBL" id="JACOGG010000038">
    <property type="protein sequence ID" value="MBC3937213.1"/>
    <property type="molecule type" value="Genomic_DNA"/>
</dbReference>
<feature type="DNA-binding region" description="OmpR/PhoB-type" evidence="7">
    <location>
        <begin position="123"/>
        <end position="221"/>
    </location>
</feature>
<dbReference type="RefSeq" id="WP_186882695.1">
    <property type="nucleotide sequence ID" value="NZ_JACOGG010000038.1"/>
</dbReference>
<proteinExistence type="predicted"/>
<dbReference type="PANTHER" id="PTHR48111:SF22">
    <property type="entry name" value="REGULATOR OF RPOS"/>
    <property type="match status" value="1"/>
</dbReference>
<evidence type="ECO:0000256" key="6">
    <source>
        <dbReference type="PROSITE-ProRule" id="PRU00169"/>
    </source>
</evidence>
<evidence type="ECO:0000259" key="9">
    <source>
        <dbReference type="PROSITE" id="PS51755"/>
    </source>
</evidence>
<dbReference type="InterPro" id="IPR001867">
    <property type="entry name" value="OmpR/PhoB-type_DNA-bd"/>
</dbReference>
<dbReference type="GO" id="GO:0032993">
    <property type="term" value="C:protein-DNA complex"/>
    <property type="evidence" value="ECO:0007669"/>
    <property type="project" value="TreeGrafter"/>
</dbReference>
<name>A0A923IBQ7_9BURK</name>
<dbReference type="InterPro" id="IPR039420">
    <property type="entry name" value="WalR-like"/>
</dbReference>
<evidence type="ECO:0000313" key="11">
    <source>
        <dbReference type="Proteomes" id="UP000612361"/>
    </source>
</evidence>